<dbReference type="EMBL" id="LT670849">
    <property type="protein sequence ID" value="SHN81613.1"/>
    <property type="molecule type" value="Genomic_DNA"/>
</dbReference>
<keyword evidence="3" id="KW-1185">Reference proteome</keyword>
<organism evidence="2 3">
    <name type="scientific">Bradyrhizobium erythrophlei</name>
    <dbReference type="NCBI Taxonomy" id="1437360"/>
    <lineage>
        <taxon>Bacteria</taxon>
        <taxon>Pseudomonadati</taxon>
        <taxon>Pseudomonadota</taxon>
        <taxon>Alphaproteobacteria</taxon>
        <taxon>Hyphomicrobiales</taxon>
        <taxon>Nitrobacteraceae</taxon>
        <taxon>Bradyrhizobium</taxon>
    </lineage>
</organism>
<feature type="signal peptide" evidence="1">
    <location>
        <begin position="1"/>
        <end position="36"/>
    </location>
</feature>
<gene>
    <name evidence="2" type="ORF">SAMN05444170_4796</name>
</gene>
<reference evidence="3" key="1">
    <citation type="submission" date="2016-11" db="EMBL/GenBank/DDBJ databases">
        <authorList>
            <person name="Varghese N."/>
            <person name="Submissions S."/>
        </authorList>
    </citation>
    <scope>NUCLEOTIDE SEQUENCE [LARGE SCALE GENOMIC DNA]</scope>
    <source>
        <strain evidence="3">GAS401</strain>
    </source>
</reference>
<feature type="chain" id="PRO_5013133735" evidence="1">
    <location>
        <begin position="37"/>
        <end position="613"/>
    </location>
</feature>
<evidence type="ECO:0000313" key="3">
    <source>
        <dbReference type="Proteomes" id="UP000184096"/>
    </source>
</evidence>
<sequence length="613" mass="63811">MNLTETRSLRGRSLMNTRFAVALLATTALGGTLAYADNDDFFFFRPGDLLVSKAVYSAPNIVAGTTQLPPGCGPTPIVTPCAAANNDGTYPFVFNNANVDGSFSVASKIVLDELRADKDGDFVQSLEVPNSTQRHVTATSDQAVTSFQSKSELAINLSVDHKAVTFLGYLAPVAALDVSNSNTPSVIDPTDTDTANPTYRVFADVDAFGHFRFTKTNAYSGDNGRAAILNDAHGANVHYGSGNAGNGSAVKFTVNGVKVSSQPVGIIEGGGAQFELASNQPLNAQIDPGQPTPVGSFNIVELGLATDKIGKDTNFRGLTVFNNVVYFTKGSGGNGVNTLYFIDTSGNAANGNPKACPNGSGLPALGATLPTAPMTITNAGVTPETAGSVQAVGVLPYNMCILKGFPTVLASSTAAPPAPQVTFPFGVWFADSKTVYIADEGSGDNTFAGNTYTNAGAQTTAGLQKYVFNEATGAWQFAYTLSAGLNLGVPYTVTGYPTGTNSATGLPWSPATDGLRNLTGRVNHDGTATIWAVTSTVSGSGDQGADPNKLVMITDKLSATTLPANESFKTIRTSAFGELYRGVSFTPGTDFDRDDRHAFGDLLCDFGLCGRDH</sequence>
<name>A0A1M7UF52_9BRAD</name>
<dbReference type="Proteomes" id="UP000184096">
    <property type="component" value="Chromosome I"/>
</dbReference>
<proteinExistence type="predicted"/>
<evidence type="ECO:0000256" key="1">
    <source>
        <dbReference type="SAM" id="SignalP"/>
    </source>
</evidence>
<dbReference type="RefSeq" id="WP_072821571.1">
    <property type="nucleotide sequence ID" value="NZ_LT670849.1"/>
</dbReference>
<evidence type="ECO:0000313" key="2">
    <source>
        <dbReference type="EMBL" id="SHN81613.1"/>
    </source>
</evidence>
<protein>
    <submittedName>
        <fullName evidence="2">Uncharacterized protein</fullName>
    </submittedName>
</protein>
<dbReference type="AlphaFoldDB" id="A0A1M7UF52"/>
<accession>A0A1M7UF52</accession>
<keyword evidence="1" id="KW-0732">Signal</keyword>